<evidence type="ECO:0000313" key="1">
    <source>
        <dbReference type="EMBL" id="NEW36997.1"/>
    </source>
</evidence>
<reference evidence="1 2" key="1">
    <citation type="submission" date="2020-01" db="EMBL/GenBank/DDBJ databases">
        <title>Genetics and antimicrobial susceptibilities of Nocardia species isolated from the soil; a comparison with species isolated from humans.</title>
        <authorList>
            <person name="Carrasco G."/>
            <person name="Monzon S."/>
            <person name="Sansegundo M."/>
            <person name="Garcia E."/>
            <person name="Garrido N."/>
            <person name="Medina M.J."/>
            <person name="Villalon P."/>
            <person name="Ramirez-Arocha A.C."/>
            <person name="Jimenez P."/>
            <person name="Cuesta I."/>
            <person name="Valdezate S."/>
        </authorList>
    </citation>
    <scope>NUCLEOTIDE SEQUENCE [LARGE SCALE GENOMIC DNA]</scope>
    <source>
        <strain evidence="1 2">CNM20110626</strain>
    </source>
</reference>
<dbReference type="EMBL" id="JAAGVB010000287">
    <property type="protein sequence ID" value="NEW36997.1"/>
    <property type="molecule type" value="Genomic_DNA"/>
</dbReference>
<proteinExistence type="predicted"/>
<organism evidence="1 2">
    <name type="scientific">Nocardia cyriacigeorgica</name>
    <dbReference type="NCBI Taxonomy" id="135487"/>
    <lineage>
        <taxon>Bacteria</taxon>
        <taxon>Bacillati</taxon>
        <taxon>Actinomycetota</taxon>
        <taxon>Actinomycetes</taxon>
        <taxon>Mycobacteriales</taxon>
        <taxon>Nocardiaceae</taxon>
        <taxon>Nocardia</taxon>
    </lineage>
</organism>
<dbReference type="Proteomes" id="UP000471166">
    <property type="component" value="Unassembled WGS sequence"/>
</dbReference>
<accession>A0A6P1CYY3</accession>
<protein>
    <submittedName>
        <fullName evidence="1">YdcF family protein</fullName>
    </submittedName>
</protein>
<dbReference type="AlphaFoldDB" id="A0A6P1CYY3"/>
<feature type="non-terminal residue" evidence="1">
    <location>
        <position position="1"/>
    </location>
</feature>
<sequence>VVGATTSLEQLVSQLPPPTRQAQRGIYLDATRTFQLAGAR</sequence>
<comment type="caution">
    <text evidence="1">The sequence shown here is derived from an EMBL/GenBank/DDBJ whole genome shotgun (WGS) entry which is preliminary data.</text>
</comment>
<evidence type="ECO:0000313" key="2">
    <source>
        <dbReference type="Proteomes" id="UP000471166"/>
    </source>
</evidence>
<name>A0A6P1CYY3_9NOCA</name>
<gene>
    <name evidence="1" type="ORF">GV791_31265</name>
</gene>